<accession>A0A6A3NKQ6</accession>
<name>A0A6A3NKQ6_9STRA</name>
<dbReference type="OrthoDB" id="91619at2759"/>
<dbReference type="EMBL" id="QXFU01001426">
    <property type="protein sequence ID" value="KAE9002641.1"/>
    <property type="molecule type" value="Genomic_DNA"/>
</dbReference>
<organism evidence="3 5">
    <name type="scientific">Phytophthora rubi</name>
    <dbReference type="NCBI Taxonomy" id="129364"/>
    <lineage>
        <taxon>Eukaryota</taxon>
        <taxon>Sar</taxon>
        <taxon>Stramenopiles</taxon>
        <taxon>Oomycota</taxon>
        <taxon>Peronosporomycetes</taxon>
        <taxon>Peronosporales</taxon>
        <taxon>Peronosporaceae</taxon>
        <taxon>Phytophthora</taxon>
    </lineage>
</organism>
<evidence type="ECO:0000313" key="5">
    <source>
        <dbReference type="Proteomes" id="UP000429607"/>
    </source>
</evidence>
<protein>
    <recommendedName>
        <fullName evidence="1">Reverse transcriptase Ty1/copia-type domain-containing protein</fullName>
    </recommendedName>
</protein>
<evidence type="ECO:0000313" key="4">
    <source>
        <dbReference type="EMBL" id="KAE9332153.1"/>
    </source>
</evidence>
<dbReference type="InterPro" id="IPR013103">
    <property type="entry name" value="RVT_2"/>
</dbReference>
<feature type="domain" description="Reverse transcriptase Ty1/copia-type" evidence="1">
    <location>
        <begin position="1"/>
        <end position="147"/>
    </location>
</feature>
<evidence type="ECO:0000313" key="6">
    <source>
        <dbReference type="Proteomes" id="UP000434957"/>
    </source>
</evidence>
<proteinExistence type="predicted"/>
<dbReference type="AlphaFoldDB" id="A0A6A3NKQ6"/>
<dbReference type="EMBL" id="QXFV01000328">
    <property type="protein sequence ID" value="KAE9040987.1"/>
    <property type="molecule type" value="Genomic_DNA"/>
</dbReference>
<evidence type="ECO:0000313" key="3">
    <source>
        <dbReference type="EMBL" id="KAE9040987.1"/>
    </source>
</evidence>
<evidence type="ECO:0000313" key="2">
    <source>
        <dbReference type="EMBL" id="KAE9002641.1"/>
    </source>
</evidence>
<keyword evidence="6" id="KW-1185">Reference proteome</keyword>
<evidence type="ECO:0000259" key="1">
    <source>
        <dbReference type="Pfam" id="PF07727"/>
    </source>
</evidence>
<gene>
    <name evidence="3" type="ORF">PR001_g6826</name>
    <name evidence="2" type="ORF">PR002_g17578</name>
    <name evidence="4" type="ORF">PR003_g14656</name>
</gene>
<reference evidence="5 7" key="1">
    <citation type="submission" date="2018-09" db="EMBL/GenBank/DDBJ databases">
        <title>Genomic investigation of the strawberry pathogen Phytophthora fragariae indicates pathogenicity is determined by transcriptional variation in three key races.</title>
        <authorList>
            <person name="Adams T.M."/>
            <person name="Armitage A.D."/>
            <person name="Sobczyk M.K."/>
            <person name="Bates H.J."/>
            <person name="Dunwell J.M."/>
            <person name="Nellist C.F."/>
            <person name="Harrison R.J."/>
        </authorList>
    </citation>
    <scope>NUCLEOTIDE SEQUENCE [LARGE SCALE GENOMIC DNA]</scope>
    <source>
        <strain evidence="3 5">SCRP249</strain>
        <strain evidence="2 7">SCRP324</strain>
        <strain evidence="4 6">SCRP333</strain>
    </source>
</reference>
<comment type="caution">
    <text evidence="3">The sequence shown here is derived from an EMBL/GenBank/DDBJ whole genome shotgun (WGS) entry which is preliminary data.</text>
</comment>
<dbReference type="Pfam" id="PF07727">
    <property type="entry name" value="RVT_2"/>
    <property type="match status" value="1"/>
</dbReference>
<dbReference type="Proteomes" id="UP000435112">
    <property type="component" value="Unassembled WGS sequence"/>
</dbReference>
<evidence type="ECO:0000313" key="7">
    <source>
        <dbReference type="Proteomes" id="UP000435112"/>
    </source>
</evidence>
<dbReference type="Proteomes" id="UP000429607">
    <property type="component" value="Unassembled WGS sequence"/>
</dbReference>
<dbReference type="EMBL" id="QXFT01000979">
    <property type="protein sequence ID" value="KAE9332153.1"/>
    <property type="molecule type" value="Genomic_DNA"/>
</dbReference>
<sequence length="205" mass="23110">MEQPVEFEENGGQYVCQLLKSLYGLKQAPAVWNKPLYKLLTEIGFTRLDSDYGLYAMYDPDGDAQMLLTVNVDDLLLMAPPELYNKVATQLKSVFTLTSMGEFKYLLGIDISIGRTHNKTVYCQCAYIDKILKTFNMQDAYGCWIPQSASESKANLKPLAPDTKLPYCESFELSSVPSVWLAVRYRACSASPRQVLVLFRAQTLS</sequence>
<dbReference type="Proteomes" id="UP000434957">
    <property type="component" value="Unassembled WGS sequence"/>
</dbReference>